<proteinExistence type="predicted"/>
<sequence length="65" mass="7021">GSHSVRQHGARQQHHHSHSTISSKCGERRGADAVPTYPITHPLFALAPSLWVFQSEGLPVFPPGG</sequence>
<feature type="compositionally biased region" description="Basic residues" evidence="1">
    <location>
        <begin position="1"/>
        <end position="18"/>
    </location>
</feature>
<dbReference type="Proteomes" id="UP000518266">
    <property type="component" value="Unassembled WGS sequence"/>
</dbReference>
<comment type="caution">
    <text evidence="2">The sequence shown here is derived from an EMBL/GenBank/DDBJ whole genome shotgun (WGS) entry which is preliminary data.</text>
</comment>
<feature type="region of interest" description="Disordered" evidence="1">
    <location>
        <begin position="1"/>
        <end position="32"/>
    </location>
</feature>
<evidence type="ECO:0000313" key="3">
    <source>
        <dbReference type="Proteomes" id="UP000518266"/>
    </source>
</evidence>
<dbReference type="EMBL" id="JAAKFY010000025">
    <property type="protein sequence ID" value="KAF3835005.1"/>
    <property type="molecule type" value="Genomic_DNA"/>
</dbReference>
<evidence type="ECO:0000256" key="1">
    <source>
        <dbReference type="SAM" id="MobiDB-lite"/>
    </source>
</evidence>
<name>A0A7J5XD91_DISMA</name>
<dbReference type="AlphaFoldDB" id="A0A7J5XD91"/>
<feature type="non-terminal residue" evidence="2">
    <location>
        <position position="1"/>
    </location>
</feature>
<gene>
    <name evidence="2" type="ORF">F7725_027563</name>
</gene>
<keyword evidence="3" id="KW-1185">Reference proteome</keyword>
<protein>
    <submittedName>
        <fullName evidence="2">Uncharacterized protein</fullName>
    </submittedName>
</protein>
<evidence type="ECO:0000313" key="2">
    <source>
        <dbReference type="EMBL" id="KAF3835005.1"/>
    </source>
</evidence>
<accession>A0A7J5XD91</accession>
<reference evidence="2 3" key="1">
    <citation type="submission" date="2020-03" db="EMBL/GenBank/DDBJ databases">
        <title>Dissostichus mawsoni Genome sequencing and assembly.</title>
        <authorList>
            <person name="Park H."/>
        </authorList>
    </citation>
    <scope>NUCLEOTIDE SEQUENCE [LARGE SCALE GENOMIC DNA]</scope>
    <source>
        <strain evidence="2">DM0001</strain>
        <tissue evidence="2">Muscle</tissue>
    </source>
</reference>
<organism evidence="2 3">
    <name type="scientific">Dissostichus mawsoni</name>
    <name type="common">Antarctic cod</name>
    <dbReference type="NCBI Taxonomy" id="36200"/>
    <lineage>
        <taxon>Eukaryota</taxon>
        <taxon>Metazoa</taxon>
        <taxon>Chordata</taxon>
        <taxon>Craniata</taxon>
        <taxon>Vertebrata</taxon>
        <taxon>Euteleostomi</taxon>
        <taxon>Actinopterygii</taxon>
        <taxon>Neopterygii</taxon>
        <taxon>Teleostei</taxon>
        <taxon>Neoteleostei</taxon>
        <taxon>Acanthomorphata</taxon>
        <taxon>Eupercaria</taxon>
        <taxon>Perciformes</taxon>
        <taxon>Notothenioidei</taxon>
        <taxon>Nototheniidae</taxon>
        <taxon>Dissostichus</taxon>
    </lineage>
</organism>